<dbReference type="InterPro" id="IPR036179">
    <property type="entry name" value="Ig-like_dom_sf"/>
</dbReference>
<dbReference type="OMA" id="DDGYWEC"/>
<comment type="caution">
    <text evidence="10">The sequence shown here is derived from an EMBL/GenBank/DDBJ whole genome shotgun (WGS) entry which is preliminary data.</text>
</comment>
<dbReference type="PANTHER" id="PTHR11640:SF154">
    <property type="entry name" value="IRREGULAR CHIASM C-ROUGHEST PROTEIN-LIKE PROTEIN"/>
    <property type="match status" value="1"/>
</dbReference>
<dbReference type="CDD" id="cd00096">
    <property type="entry name" value="Ig"/>
    <property type="match status" value="1"/>
</dbReference>
<keyword evidence="11" id="KW-1185">Reference proteome</keyword>
<sequence length="731" mass="82110">MTRVQDASPWVFGLVLCSTLVPNSAGRQNFDLEPQMQEVNPGETTTMICRIAEKNTGSECIWQKDGKPVRLQEGKYEWNGRVNDGDCTLRIIKADIKFDDGDWRCQVTASSYTANDALSSTVGRLIVRIPPSEPRLFYNEAALGLDNDLEIKSDTTGSVRCESRGGNPAPILKWYLDEEELNGASQRNESDLANLRRWNAVSIVEITLKQEHNGKYLKCVALHDAYSRRSRDTSVRLNVLYPPRVRLEKSRDLFELEADQDRVQIRCVADANPKPDVVWRKAGGESIFRVGADLVFDPIRQGDGGTYFCLAQNDLGSSDELSITFDVLFEPRNLRTVPQRIVDLEVDSSTKFECMADGNPKPQFEWLQKVSSNGNEQVYARAKSAIIDFRNVSYEQQGEWACAATNLIKDKERRVQSNSIQVSVTGPPQVLQIQSASEQSFRKESDAEIMVPFCSDPKPRNLHWIWSTLRVDEGESQGRFSASTIKNGDKEDCYVASLIISKSLPGDSRKFVMVIREPLALIAVIGIAVVTVLMGIVVIITIVCCIKRCPFGHCCAKRKSSANFAIPHRPRVEQHYYPPEAAGSHYSIAQRPSSNTASYDTPDNYDQYPRSIPRVQPDLVPTTRRDPDYPLPPQSQFPLRGQSTYASARKTPQNTDTHVIMYADLQFPRTSNSGSTRTRPSPNEVMNNSTTNLNHIDDEDLAQMSHYHYNRVRSSALTETGSFYPQSKADI</sequence>
<dbReference type="InterPro" id="IPR013783">
    <property type="entry name" value="Ig-like_fold"/>
</dbReference>
<accession>A0A553PGR1</accession>
<keyword evidence="3" id="KW-1015">Disulfide bond</keyword>
<dbReference type="InterPro" id="IPR003598">
    <property type="entry name" value="Ig_sub2"/>
</dbReference>
<dbReference type="PROSITE" id="PS50835">
    <property type="entry name" value="IG_LIKE"/>
    <property type="match status" value="4"/>
</dbReference>
<dbReference type="GO" id="GO:0098609">
    <property type="term" value="P:cell-cell adhesion"/>
    <property type="evidence" value="ECO:0007669"/>
    <property type="project" value="TreeGrafter"/>
</dbReference>
<dbReference type="InterPro" id="IPR013098">
    <property type="entry name" value="Ig_I-set"/>
</dbReference>
<evidence type="ECO:0000256" key="6">
    <source>
        <dbReference type="SAM" id="MobiDB-lite"/>
    </source>
</evidence>
<keyword evidence="4" id="KW-0325">Glycoprotein</keyword>
<proteinExistence type="predicted"/>
<dbReference type="Pfam" id="PF08205">
    <property type="entry name" value="C2-set_2"/>
    <property type="match status" value="1"/>
</dbReference>
<feature type="signal peptide" evidence="8">
    <location>
        <begin position="1"/>
        <end position="26"/>
    </location>
</feature>
<dbReference type="InterPro" id="IPR007110">
    <property type="entry name" value="Ig-like_dom"/>
</dbReference>
<gene>
    <name evidence="10" type="ORF">TCAL_03833</name>
</gene>
<feature type="transmembrane region" description="Helical" evidence="7">
    <location>
        <begin position="519"/>
        <end position="543"/>
    </location>
</feature>
<dbReference type="STRING" id="6832.A0A553PGR1"/>
<evidence type="ECO:0000256" key="8">
    <source>
        <dbReference type="SAM" id="SignalP"/>
    </source>
</evidence>
<feature type="chain" id="PRO_5021811531" description="Ig-like domain-containing protein" evidence="8">
    <location>
        <begin position="27"/>
        <end position="731"/>
    </location>
</feature>
<dbReference type="GO" id="GO:0005886">
    <property type="term" value="C:plasma membrane"/>
    <property type="evidence" value="ECO:0007669"/>
    <property type="project" value="TreeGrafter"/>
</dbReference>
<dbReference type="InterPro" id="IPR013162">
    <property type="entry name" value="CD80_C2-set"/>
</dbReference>
<evidence type="ECO:0000256" key="1">
    <source>
        <dbReference type="ARBA" id="ARBA00004479"/>
    </source>
</evidence>
<feature type="region of interest" description="Disordered" evidence="6">
    <location>
        <begin position="591"/>
        <end position="640"/>
    </location>
</feature>
<comment type="subcellular location">
    <subcellularLocation>
        <location evidence="1">Membrane</location>
        <topology evidence="1">Single-pass type I membrane protein</topology>
    </subcellularLocation>
</comment>
<feature type="compositionally biased region" description="Polar residues" evidence="6">
    <location>
        <begin position="591"/>
        <end position="601"/>
    </location>
</feature>
<dbReference type="Gene3D" id="2.60.40.10">
    <property type="entry name" value="Immunoglobulins"/>
    <property type="match status" value="4"/>
</dbReference>
<dbReference type="EMBL" id="VCGU01000004">
    <property type="protein sequence ID" value="TRY76871.1"/>
    <property type="molecule type" value="Genomic_DNA"/>
</dbReference>
<dbReference type="Proteomes" id="UP000318571">
    <property type="component" value="Chromosome 5"/>
</dbReference>
<keyword evidence="7" id="KW-1133">Transmembrane helix</keyword>
<keyword evidence="7" id="KW-0812">Transmembrane</keyword>
<evidence type="ECO:0000313" key="10">
    <source>
        <dbReference type="EMBL" id="TRY76871.1"/>
    </source>
</evidence>
<feature type="domain" description="Ig-like" evidence="9">
    <location>
        <begin position="22"/>
        <end position="119"/>
    </location>
</feature>
<keyword evidence="2 7" id="KW-0472">Membrane</keyword>
<name>A0A553PGR1_TIGCA</name>
<evidence type="ECO:0000256" key="3">
    <source>
        <dbReference type="ARBA" id="ARBA00023157"/>
    </source>
</evidence>
<protein>
    <recommendedName>
        <fullName evidence="9">Ig-like domain-containing protein</fullName>
    </recommendedName>
</protein>
<keyword evidence="5" id="KW-0393">Immunoglobulin domain</keyword>
<dbReference type="SUPFAM" id="SSF48726">
    <property type="entry name" value="Immunoglobulin"/>
    <property type="match status" value="4"/>
</dbReference>
<evidence type="ECO:0000256" key="2">
    <source>
        <dbReference type="ARBA" id="ARBA00023136"/>
    </source>
</evidence>
<reference evidence="10 11" key="1">
    <citation type="journal article" date="2018" name="Nat. Ecol. Evol.">
        <title>Genomic signatures of mitonuclear coevolution across populations of Tigriopus californicus.</title>
        <authorList>
            <person name="Barreto F.S."/>
            <person name="Watson E.T."/>
            <person name="Lima T.G."/>
            <person name="Willett C.S."/>
            <person name="Edmands S."/>
            <person name="Li W."/>
            <person name="Burton R.S."/>
        </authorList>
    </citation>
    <scope>NUCLEOTIDE SEQUENCE [LARGE SCALE GENOMIC DNA]</scope>
    <source>
        <strain evidence="10 11">San Diego</strain>
    </source>
</reference>
<organism evidence="10 11">
    <name type="scientific">Tigriopus californicus</name>
    <name type="common">Marine copepod</name>
    <dbReference type="NCBI Taxonomy" id="6832"/>
    <lineage>
        <taxon>Eukaryota</taxon>
        <taxon>Metazoa</taxon>
        <taxon>Ecdysozoa</taxon>
        <taxon>Arthropoda</taxon>
        <taxon>Crustacea</taxon>
        <taxon>Multicrustacea</taxon>
        <taxon>Hexanauplia</taxon>
        <taxon>Copepoda</taxon>
        <taxon>Harpacticoida</taxon>
        <taxon>Harpacticidae</taxon>
        <taxon>Tigriopus</taxon>
    </lineage>
</organism>
<evidence type="ECO:0000256" key="7">
    <source>
        <dbReference type="SAM" id="Phobius"/>
    </source>
</evidence>
<dbReference type="InterPro" id="IPR051275">
    <property type="entry name" value="Cell_adhesion_signaling"/>
</dbReference>
<feature type="domain" description="Ig-like" evidence="9">
    <location>
        <begin position="134"/>
        <end position="236"/>
    </location>
</feature>
<dbReference type="GO" id="GO:0005911">
    <property type="term" value="C:cell-cell junction"/>
    <property type="evidence" value="ECO:0007669"/>
    <property type="project" value="TreeGrafter"/>
</dbReference>
<evidence type="ECO:0000259" key="9">
    <source>
        <dbReference type="PROSITE" id="PS50835"/>
    </source>
</evidence>
<dbReference type="InterPro" id="IPR003599">
    <property type="entry name" value="Ig_sub"/>
</dbReference>
<dbReference type="SMART" id="SM00408">
    <property type="entry name" value="IGc2"/>
    <property type="match status" value="3"/>
</dbReference>
<evidence type="ECO:0000256" key="4">
    <source>
        <dbReference type="ARBA" id="ARBA00023180"/>
    </source>
</evidence>
<feature type="region of interest" description="Disordered" evidence="6">
    <location>
        <begin position="668"/>
        <end position="692"/>
    </location>
</feature>
<feature type="domain" description="Ig-like" evidence="9">
    <location>
        <begin position="243"/>
        <end position="324"/>
    </location>
</feature>
<dbReference type="Pfam" id="PF13927">
    <property type="entry name" value="Ig_3"/>
    <property type="match status" value="1"/>
</dbReference>
<feature type="domain" description="Ig-like" evidence="9">
    <location>
        <begin position="331"/>
        <end position="423"/>
    </location>
</feature>
<keyword evidence="8" id="KW-0732">Signal</keyword>
<evidence type="ECO:0000256" key="5">
    <source>
        <dbReference type="ARBA" id="ARBA00023319"/>
    </source>
</evidence>
<evidence type="ECO:0000313" key="11">
    <source>
        <dbReference type="Proteomes" id="UP000318571"/>
    </source>
</evidence>
<dbReference type="AlphaFoldDB" id="A0A553PGR1"/>
<dbReference type="PANTHER" id="PTHR11640">
    <property type="entry name" value="NEPHRIN"/>
    <property type="match status" value="1"/>
</dbReference>
<dbReference type="SMART" id="SM00409">
    <property type="entry name" value="IG"/>
    <property type="match status" value="3"/>
</dbReference>
<dbReference type="Pfam" id="PF07679">
    <property type="entry name" value="I-set"/>
    <property type="match status" value="2"/>
</dbReference>
<dbReference type="GO" id="GO:0050839">
    <property type="term" value="F:cell adhesion molecule binding"/>
    <property type="evidence" value="ECO:0007669"/>
    <property type="project" value="TreeGrafter"/>
</dbReference>